<dbReference type="Gene3D" id="3.80.10.10">
    <property type="entry name" value="Ribonuclease Inhibitor"/>
    <property type="match status" value="1"/>
</dbReference>
<comment type="caution">
    <text evidence="1">The sequence shown here is derived from an EMBL/GenBank/DDBJ whole genome shotgun (WGS) entry which is preliminary data.</text>
</comment>
<sequence length="254" mass="29250">MTTFFHLPREDVVFSLIFPRLEPQETWRLRLVCMEFCSLCEEYFAAFCTSIAYEELVLEEAETLRDRACISRVLLASQKLKNISLCLSRRTASAVLNRASELLVTRMWNSHTNWKLVRLSLVAVDYSCDTNTSHHSGWERLGEKCTSLKELHIEDMCPFDDRCLQSLTRQCASLVDLTLKSLPALRGLYLQKLAETSHHLTTLNLSGCYNIEVEQLQRTVRYCHNVRGLDFSSMFAAVNDETILTAKEFCPHLQ</sequence>
<evidence type="ECO:0000313" key="1">
    <source>
        <dbReference type="EMBL" id="CAI8037447.1"/>
    </source>
</evidence>
<dbReference type="SUPFAM" id="SSF52047">
    <property type="entry name" value="RNI-like"/>
    <property type="match status" value="1"/>
</dbReference>
<dbReference type="EMBL" id="CASHTH010002939">
    <property type="protein sequence ID" value="CAI8037447.1"/>
    <property type="molecule type" value="Genomic_DNA"/>
</dbReference>
<organism evidence="1 2">
    <name type="scientific">Geodia barretti</name>
    <name type="common">Barrett's horny sponge</name>
    <dbReference type="NCBI Taxonomy" id="519541"/>
    <lineage>
        <taxon>Eukaryota</taxon>
        <taxon>Metazoa</taxon>
        <taxon>Porifera</taxon>
        <taxon>Demospongiae</taxon>
        <taxon>Heteroscleromorpha</taxon>
        <taxon>Tetractinellida</taxon>
        <taxon>Astrophorina</taxon>
        <taxon>Geodiidae</taxon>
        <taxon>Geodia</taxon>
    </lineage>
</organism>
<reference evidence="1" key="1">
    <citation type="submission" date="2023-03" db="EMBL/GenBank/DDBJ databases">
        <authorList>
            <person name="Steffen K."/>
            <person name="Cardenas P."/>
        </authorList>
    </citation>
    <scope>NUCLEOTIDE SEQUENCE</scope>
</reference>
<proteinExistence type="predicted"/>
<evidence type="ECO:0000313" key="2">
    <source>
        <dbReference type="Proteomes" id="UP001174909"/>
    </source>
</evidence>
<name>A0AA35SY57_GEOBA</name>
<dbReference type="Proteomes" id="UP001174909">
    <property type="component" value="Unassembled WGS sequence"/>
</dbReference>
<accession>A0AA35SY57</accession>
<gene>
    <name evidence="1" type="ORF">GBAR_LOCUS20944</name>
</gene>
<keyword evidence="2" id="KW-1185">Reference proteome</keyword>
<dbReference type="AlphaFoldDB" id="A0AA35SY57"/>
<feature type="non-terminal residue" evidence="1">
    <location>
        <position position="254"/>
    </location>
</feature>
<dbReference type="InterPro" id="IPR032675">
    <property type="entry name" value="LRR_dom_sf"/>
</dbReference>
<dbReference type="CDD" id="cd22126">
    <property type="entry name" value="F-box_FBXL15"/>
    <property type="match status" value="1"/>
</dbReference>
<protein>
    <submittedName>
        <fullName evidence="1">Uncharacterized protein</fullName>
    </submittedName>
</protein>